<accession>A0ABQ9HRR6</accession>
<dbReference type="Pfam" id="PF03184">
    <property type="entry name" value="DDE_1"/>
    <property type="match status" value="1"/>
</dbReference>
<organism evidence="2 3">
    <name type="scientific">Dryococelus australis</name>
    <dbReference type="NCBI Taxonomy" id="614101"/>
    <lineage>
        <taxon>Eukaryota</taxon>
        <taxon>Metazoa</taxon>
        <taxon>Ecdysozoa</taxon>
        <taxon>Arthropoda</taxon>
        <taxon>Hexapoda</taxon>
        <taxon>Insecta</taxon>
        <taxon>Pterygota</taxon>
        <taxon>Neoptera</taxon>
        <taxon>Polyneoptera</taxon>
        <taxon>Phasmatodea</taxon>
        <taxon>Verophasmatodea</taxon>
        <taxon>Anareolatae</taxon>
        <taxon>Phasmatidae</taxon>
        <taxon>Eurycanthinae</taxon>
        <taxon>Dryococelus</taxon>
    </lineage>
</organism>
<sequence length="257" mass="29163">MYTKGVILIVEKTIPCLVSPMDTSLIIFKGVRLSDDFQKDTIQGNVVKLLVSPLHSPARPFVLLMDSHSSHVTDDFVINTDKENDIYLFTFPSHTTHLLQPLDVGVYRPFKLAWGKSLNNYMARNPNQEPNKTNFHALMKPVCFRAFSPENILSSFQKTGISPLDREVIPGEAIYTSRLTEKPQKDKIQASPDDTDSVLVSQTRKEKGLQSKMFKFCSDGRTNFCMVWYHTKCQATYSELEDVFMCDGCTSDSDDED</sequence>
<dbReference type="PANTHER" id="PTHR19303:SF74">
    <property type="entry name" value="POGO TRANSPOSABLE ELEMENT WITH KRAB DOMAIN"/>
    <property type="match status" value="1"/>
</dbReference>
<proteinExistence type="predicted"/>
<evidence type="ECO:0000313" key="3">
    <source>
        <dbReference type="Proteomes" id="UP001159363"/>
    </source>
</evidence>
<evidence type="ECO:0000313" key="2">
    <source>
        <dbReference type="EMBL" id="KAJ8886825.1"/>
    </source>
</evidence>
<keyword evidence="3" id="KW-1185">Reference proteome</keyword>
<dbReference type="Proteomes" id="UP001159363">
    <property type="component" value="Chromosome X"/>
</dbReference>
<evidence type="ECO:0000259" key="1">
    <source>
        <dbReference type="Pfam" id="PF03184"/>
    </source>
</evidence>
<protein>
    <recommendedName>
        <fullName evidence="1">DDE-1 domain-containing protein</fullName>
    </recommendedName>
</protein>
<dbReference type="PANTHER" id="PTHR19303">
    <property type="entry name" value="TRANSPOSON"/>
    <property type="match status" value="1"/>
</dbReference>
<dbReference type="InterPro" id="IPR050863">
    <property type="entry name" value="CenT-Element_Derived"/>
</dbReference>
<comment type="caution">
    <text evidence="2">The sequence shown here is derived from an EMBL/GenBank/DDBJ whole genome shotgun (WGS) entry which is preliminary data.</text>
</comment>
<name>A0ABQ9HRR6_9NEOP</name>
<gene>
    <name evidence="2" type="ORF">PR048_013037</name>
</gene>
<reference evidence="2 3" key="1">
    <citation type="submission" date="2023-02" db="EMBL/GenBank/DDBJ databases">
        <title>LHISI_Scaffold_Assembly.</title>
        <authorList>
            <person name="Stuart O.P."/>
            <person name="Cleave R."/>
            <person name="Magrath M.J.L."/>
            <person name="Mikheyev A.S."/>
        </authorList>
    </citation>
    <scope>NUCLEOTIDE SEQUENCE [LARGE SCALE GENOMIC DNA]</scope>
    <source>
        <strain evidence="2">Daus_M_001</strain>
        <tissue evidence="2">Leg muscle</tissue>
    </source>
</reference>
<feature type="domain" description="DDE-1" evidence="1">
    <location>
        <begin position="56"/>
        <end position="136"/>
    </location>
</feature>
<dbReference type="InterPro" id="IPR004875">
    <property type="entry name" value="DDE_SF_endonuclease_dom"/>
</dbReference>
<dbReference type="EMBL" id="JARBHB010000004">
    <property type="protein sequence ID" value="KAJ8886825.1"/>
    <property type="molecule type" value="Genomic_DNA"/>
</dbReference>